<dbReference type="EMBL" id="BPMK01000007">
    <property type="protein sequence ID" value="GIZ51763.1"/>
    <property type="molecule type" value="Genomic_DNA"/>
</dbReference>
<accession>A0ABQ4Q3T4</accession>
<organism evidence="2 3">
    <name type="scientific">Noviherbaspirillum aridicola</name>
    <dbReference type="NCBI Taxonomy" id="2849687"/>
    <lineage>
        <taxon>Bacteria</taxon>
        <taxon>Pseudomonadati</taxon>
        <taxon>Pseudomonadota</taxon>
        <taxon>Betaproteobacteria</taxon>
        <taxon>Burkholderiales</taxon>
        <taxon>Oxalobacteraceae</taxon>
        <taxon>Noviherbaspirillum</taxon>
    </lineage>
</organism>
<evidence type="ECO:0000256" key="1">
    <source>
        <dbReference type="SAM" id="MobiDB-lite"/>
    </source>
</evidence>
<sequence length="68" mass="8567">MRHIRKRHAEAEHMEHEKQAKEKVREYLERRQAERRKDARAPLHDAEQIRKEIGWGETERRQTDRRRR</sequence>
<reference evidence="2 3" key="1">
    <citation type="journal article" date="2022" name="Int. J. Syst. Evol. Microbiol.">
        <title>Noviherbaspirillum aridicola sp. nov., isolated from an arid soil in Pakistan.</title>
        <authorList>
            <person name="Khan I.U."/>
            <person name="Saqib M."/>
            <person name="Amin A."/>
            <person name="Hussain F."/>
            <person name="Li L."/>
            <person name="Liu Y.H."/>
            <person name="Fang B.Z."/>
            <person name="Ahmed I."/>
            <person name="Li W.J."/>
        </authorList>
    </citation>
    <scope>NUCLEOTIDE SEQUENCE [LARGE SCALE GENOMIC DNA]</scope>
    <source>
        <strain evidence="2 3">NCCP-691</strain>
    </source>
</reference>
<evidence type="ECO:0000313" key="2">
    <source>
        <dbReference type="EMBL" id="GIZ51763.1"/>
    </source>
</evidence>
<proteinExistence type="predicted"/>
<name>A0ABQ4Q3T4_9BURK</name>
<comment type="caution">
    <text evidence="2">The sequence shown here is derived from an EMBL/GenBank/DDBJ whole genome shotgun (WGS) entry which is preliminary data.</text>
</comment>
<dbReference type="Proteomes" id="UP000887222">
    <property type="component" value="Unassembled WGS sequence"/>
</dbReference>
<feature type="compositionally biased region" description="Basic and acidic residues" evidence="1">
    <location>
        <begin position="9"/>
        <end position="62"/>
    </location>
</feature>
<gene>
    <name evidence="2" type="ORF">NCCP691_17770</name>
</gene>
<evidence type="ECO:0000313" key="3">
    <source>
        <dbReference type="Proteomes" id="UP000887222"/>
    </source>
</evidence>
<protein>
    <submittedName>
        <fullName evidence="2">Uncharacterized protein</fullName>
    </submittedName>
</protein>
<feature type="region of interest" description="Disordered" evidence="1">
    <location>
        <begin position="1"/>
        <end position="68"/>
    </location>
</feature>
<keyword evidence="3" id="KW-1185">Reference proteome</keyword>